<dbReference type="OMA" id="WCLERAK"/>
<name>F4PES4_BATDJ</name>
<dbReference type="SMART" id="SM00516">
    <property type="entry name" value="SEC14"/>
    <property type="match status" value="1"/>
</dbReference>
<dbReference type="Pfam" id="PF00650">
    <property type="entry name" value="CRAL_TRIO"/>
    <property type="match status" value="1"/>
</dbReference>
<dbReference type="PANTHER" id="PTHR45824:SF29">
    <property type="entry name" value="GH16843P"/>
    <property type="match status" value="1"/>
</dbReference>
<dbReference type="GeneID" id="18244769"/>
<evidence type="ECO:0000259" key="1">
    <source>
        <dbReference type="PROSITE" id="PS50191"/>
    </source>
</evidence>
<reference evidence="2 3" key="1">
    <citation type="submission" date="2009-12" db="EMBL/GenBank/DDBJ databases">
        <title>The draft genome of Batrachochytrium dendrobatidis.</title>
        <authorList>
            <consortium name="US DOE Joint Genome Institute (JGI-PGF)"/>
            <person name="Kuo A."/>
            <person name="Salamov A."/>
            <person name="Schmutz J."/>
            <person name="Lucas S."/>
            <person name="Pitluck S."/>
            <person name="Rosenblum E."/>
            <person name="Stajich J."/>
            <person name="Eisen M."/>
            <person name="Grigoriev I.V."/>
        </authorList>
    </citation>
    <scope>NUCLEOTIDE SEQUENCE [LARGE SCALE GENOMIC DNA]</scope>
    <source>
        <strain evidence="3">JAM81 / FGSC 10211</strain>
    </source>
</reference>
<dbReference type="PANTHER" id="PTHR45824">
    <property type="entry name" value="GH16843P"/>
    <property type="match status" value="1"/>
</dbReference>
<accession>F4PES4</accession>
<dbReference type="SUPFAM" id="SSF52087">
    <property type="entry name" value="CRAL/TRIO domain"/>
    <property type="match status" value="1"/>
</dbReference>
<dbReference type="SUPFAM" id="SSF46938">
    <property type="entry name" value="CRAL/TRIO N-terminal domain"/>
    <property type="match status" value="1"/>
</dbReference>
<evidence type="ECO:0000313" key="3">
    <source>
        <dbReference type="Proteomes" id="UP000007241"/>
    </source>
</evidence>
<dbReference type="GO" id="GO:0008526">
    <property type="term" value="F:phosphatidylinositol transfer activity"/>
    <property type="evidence" value="ECO:0000318"/>
    <property type="project" value="GO_Central"/>
</dbReference>
<dbReference type="InterPro" id="IPR036865">
    <property type="entry name" value="CRAL-TRIO_dom_sf"/>
</dbReference>
<dbReference type="Gene3D" id="3.40.525.10">
    <property type="entry name" value="CRAL-TRIO lipid binding domain"/>
    <property type="match status" value="1"/>
</dbReference>
<feature type="domain" description="CRAL-TRIO" evidence="1">
    <location>
        <begin position="133"/>
        <end position="348"/>
    </location>
</feature>
<protein>
    <recommendedName>
        <fullName evidence="1">CRAL-TRIO domain-containing protein</fullName>
    </recommendedName>
</protein>
<dbReference type="EMBL" id="GL882898">
    <property type="protein sequence ID" value="EGF76340.1"/>
    <property type="molecule type" value="Genomic_DNA"/>
</dbReference>
<dbReference type="InterPro" id="IPR052578">
    <property type="entry name" value="PI_Transfer_CRAL-TRIO"/>
</dbReference>
<organism evidence="2 3">
    <name type="scientific">Batrachochytrium dendrobatidis (strain JAM81 / FGSC 10211)</name>
    <name type="common">Frog chytrid fungus</name>
    <dbReference type="NCBI Taxonomy" id="684364"/>
    <lineage>
        <taxon>Eukaryota</taxon>
        <taxon>Fungi</taxon>
        <taxon>Fungi incertae sedis</taxon>
        <taxon>Chytridiomycota</taxon>
        <taxon>Chytridiomycota incertae sedis</taxon>
        <taxon>Chytridiomycetes</taxon>
        <taxon>Rhizophydiales</taxon>
        <taxon>Rhizophydiales incertae sedis</taxon>
        <taxon>Batrachochytrium</taxon>
    </lineage>
</organism>
<evidence type="ECO:0000313" key="2">
    <source>
        <dbReference type="EMBL" id="EGF76340.1"/>
    </source>
</evidence>
<dbReference type="RefSeq" id="XP_006683123.1">
    <property type="nucleotide sequence ID" value="XM_006683060.1"/>
</dbReference>
<dbReference type="OrthoDB" id="75724at2759"/>
<keyword evidence="3" id="KW-1185">Reference proteome</keyword>
<dbReference type="HOGENOM" id="CLU_762866_0_0_1"/>
<dbReference type="InParanoid" id="F4PES4"/>
<dbReference type="AlphaFoldDB" id="F4PES4"/>
<dbReference type="STRING" id="684364.F4PES4"/>
<dbReference type="InterPro" id="IPR036273">
    <property type="entry name" value="CRAL/TRIO_N_dom_sf"/>
</dbReference>
<dbReference type="Proteomes" id="UP000007241">
    <property type="component" value="Unassembled WGS sequence"/>
</dbReference>
<proteinExistence type="predicted"/>
<dbReference type="CDD" id="cd00170">
    <property type="entry name" value="SEC14"/>
    <property type="match status" value="1"/>
</dbReference>
<gene>
    <name evidence="2" type="ORF">BATDEDRAFT_92825</name>
</gene>
<dbReference type="InterPro" id="IPR001251">
    <property type="entry name" value="CRAL-TRIO_dom"/>
</dbReference>
<sequence>MSAPDISDSTLLNHCSALDTAEQKKPKFLHQIQSLPQLEPTAPFQLPTVPELSSHNAAILVELRAFIDSDQLIPDLFEVGSPSYQRAVDYCTTPCLRRHLTSLKWNLAHAKQCIRETLVWREEYRPDLITAKDVESEAANGNTYINGMDKEGRPIIYVRKRGALGDPEKNVRLVVYTMECAIRLMPQGVEKMSMIFDFTHYAKANSPPIHITRMMLKFIISHYPERMGVAFFVNTPWVFGMLWNVISHFLDPATKSKIYFIKLDQERLNAGENTHNNQDISNGLSNTSTVSLPTPASSWSLFSFGMTNQKRHADSEPELAPSLGVQLSNMISEKVLEKDFGGSYDYKYDYSKYTDELKKHNIL</sequence>
<dbReference type="PROSITE" id="PS50191">
    <property type="entry name" value="CRAL_TRIO"/>
    <property type="match status" value="1"/>
</dbReference>